<proteinExistence type="predicted"/>
<keyword evidence="3" id="KW-1185">Reference proteome</keyword>
<dbReference type="EMBL" id="CP003235">
    <property type="protein sequence ID" value="AFC33321.1"/>
    <property type="molecule type" value="Genomic_DNA"/>
</dbReference>
<dbReference type="PANTHER" id="PTHR12110">
    <property type="entry name" value="HYDROXYPYRUVATE ISOMERASE"/>
    <property type="match status" value="1"/>
</dbReference>
<dbReference type="RefSeq" id="WP_014372366.1">
    <property type="nucleotide sequence ID" value="NC_016935.1"/>
</dbReference>
<dbReference type="InterPro" id="IPR013022">
    <property type="entry name" value="Xyl_isomerase-like_TIM-brl"/>
</dbReference>
<reference evidence="2 3" key="1">
    <citation type="journal article" date="2012" name="J. Bacteriol.">
        <title>Complete Genome Sequence of Paenibacillus mucilaginosus 3016, a Bacterium Functional as Microbial Fertilizer.</title>
        <authorList>
            <person name="Ma M."/>
            <person name="Wang Z."/>
            <person name="Li L."/>
            <person name="Jiang X."/>
            <person name="Guan D."/>
            <person name="Cao F."/>
            <person name="Chen H."/>
            <person name="Wang X."/>
            <person name="Shen D."/>
            <person name="Du B."/>
            <person name="Li J."/>
        </authorList>
    </citation>
    <scope>NUCLEOTIDE SEQUENCE [LARGE SCALE GENOMIC DNA]</scope>
    <source>
        <strain evidence="2 3">3016</strain>
    </source>
</reference>
<dbReference type="KEGG" id="pmq:PM3016_6713"/>
<protein>
    <recommendedName>
        <fullName evidence="1">Xylose isomerase-like TIM barrel domain-containing protein</fullName>
    </recommendedName>
</protein>
<dbReference type="Pfam" id="PF01261">
    <property type="entry name" value="AP_endonuc_2"/>
    <property type="match status" value="1"/>
</dbReference>
<organism evidence="2 3">
    <name type="scientific">Paenibacillus mucilaginosus 3016</name>
    <dbReference type="NCBI Taxonomy" id="1116391"/>
    <lineage>
        <taxon>Bacteria</taxon>
        <taxon>Bacillati</taxon>
        <taxon>Bacillota</taxon>
        <taxon>Bacilli</taxon>
        <taxon>Bacillales</taxon>
        <taxon>Paenibacillaceae</taxon>
        <taxon>Paenibacillus</taxon>
    </lineage>
</organism>
<dbReference type="Proteomes" id="UP000007523">
    <property type="component" value="Chromosome"/>
</dbReference>
<dbReference type="PANTHER" id="PTHR12110:SF21">
    <property type="entry name" value="XYLOSE ISOMERASE-LIKE TIM BARREL DOMAIN-CONTAINING PROTEIN"/>
    <property type="match status" value="1"/>
</dbReference>
<evidence type="ECO:0000313" key="3">
    <source>
        <dbReference type="Proteomes" id="UP000007523"/>
    </source>
</evidence>
<dbReference type="InterPro" id="IPR036237">
    <property type="entry name" value="Xyl_isomerase-like_sf"/>
</dbReference>
<evidence type="ECO:0000313" key="2">
    <source>
        <dbReference type="EMBL" id="AFC33321.1"/>
    </source>
</evidence>
<feature type="domain" description="Xylose isomerase-like TIM barrel" evidence="1">
    <location>
        <begin position="30"/>
        <end position="247"/>
    </location>
</feature>
<evidence type="ECO:0000259" key="1">
    <source>
        <dbReference type="Pfam" id="PF01261"/>
    </source>
</evidence>
<dbReference type="HOGENOM" id="CLU_050006_7_2_9"/>
<dbReference type="SUPFAM" id="SSF51658">
    <property type="entry name" value="Xylose isomerase-like"/>
    <property type="match status" value="1"/>
</dbReference>
<name>H6NNK0_9BACL</name>
<dbReference type="AlphaFoldDB" id="H6NNK0"/>
<gene>
    <name evidence="2" type="ORF">PM3016_6713</name>
</gene>
<sequence length="279" mass="29965">MKNAAEAAHGGYAISTYAMKELPLEQAVQTMASRGWTAIEIMCEFAHREWVDWPLERVDALAEWGRAHGIRWSVHAPIEDVNPAEEDELLRARGLYVLRRCIERAERLGAAYVVVHPGAMDSGDDYAEDAWERAAAFLGELLGATAGCRAAIALENVPPYPGLLGSRVEELVRVVTAAGSPRLGLVYDVGHAHMLGGGYALQGLREAAPHLLGLHVSDNRGSADDHDAVGKGTVPLEALLAGLPELAAERHVMELCTLEDAELSAARVLELRSGQAVGV</sequence>
<dbReference type="InterPro" id="IPR050312">
    <property type="entry name" value="IolE/XylAMocC-like"/>
</dbReference>
<accession>H6NNK0</accession>
<dbReference type="Gene3D" id="3.20.20.150">
    <property type="entry name" value="Divalent-metal-dependent TIM barrel enzymes"/>
    <property type="match status" value="1"/>
</dbReference>